<dbReference type="SMART" id="SM00822">
    <property type="entry name" value="PKS_KR"/>
    <property type="match status" value="1"/>
</dbReference>
<dbReference type="PRINTS" id="PR00081">
    <property type="entry name" value="GDHRDH"/>
</dbReference>
<sequence length="258" mass="27548">MDSFDFSSKKVLVTGASRGIGLGIARGFARARADLFIIGTNDKVHETANSLTKESGNPVEGLVCDITDRHAVSKTVSQLGQIDVLINNAGYERLTPILESGSEVEDIFRRIIDVNILGTYYVTREAVSGMVSGSRIVITASVWGKTGMAGFTAYCASKHANIGFMRALADELGPRGITVNAVCPGWVRTDAAMRSLSIMASNESRSEEDCLNDILSAQAIEGLMEPDDVASTYLFLASDKACNITGQALSVDRGELLT</sequence>
<dbReference type="InterPro" id="IPR002347">
    <property type="entry name" value="SDR_fam"/>
</dbReference>
<dbReference type="PANTHER" id="PTHR42879:SF2">
    <property type="entry name" value="3-OXOACYL-[ACYL-CARRIER-PROTEIN] REDUCTASE FABG"/>
    <property type="match status" value="1"/>
</dbReference>
<dbReference type="CDD" id="cd05233">
    <property type="entry name" value="SDR_c"/>
    <property type="match status" value="1"/>
</dbReference>
<evidence type="ECO:0000313" key="3">
    <source>
        <dbReference type="EMBL" id="SVA43556.1"/>
    </source>
</evidence>
<dbReference type="InterPro" id="IPR057326">
    <property type="entry name" value="KR_dom"/>
</dbReference>
<dbReference type="EMBL" id="UINC01009726">
    <property type="protein sequence ID" value="SVA43556.1"/>
    <property type="molecule type" value="Genomic_DNA"/>
</dbReference>
<comment type="similarity">
    <text evidence="1">Belongs to the short-chain dehydrogenases/reductases (SDR) family.</text>
</comment>
<dbReference type="Pfam" id="PF13561">
    <property type="entry name" value="adh_short_C2"/>
    <property type="match status" value="1"/>
</dbReference>
<proteinExistence type="inferred from homology"/>
<evidence type="ECO:0000256" key="1">
    <source>
        <dbReference type="ARBA" id="ARBA00006484"/>
    </source>
</evidence>
<protein>
    <recommendedName>
        <fullName evidence="2">Ketoreductase domain-containing protein</fullName>
    </recommendedName>
</protein>
<dbReference type="SUPFAM" id="SSF51735">
    <property type="entry name" value="NAD(P)-binding Rossmann-fold domains"/>
    <property type="match status" value="1"/>
</dbReference>
<dbReference type="PANTHER" id="PTHR42879">
    <property type="entry name" value="3-OXOACYL-(ACYL-CARRIER-PROTEIN) REDUCTASE"/>
    <property type="match status" value="1"/>
</dbReference>
<dbReference type="PRINTS" id="PR00080">
    <property type="entry name" value="SDRFAMILY"/>
</dbReference>
<dbReference type="AlphaFoldDB" id="A0A381VTD9"/>
<accession>A0A381VTD9</accession>
<organism evidence="3">
    <name type="scientific">marine metagenome</name>
    <dbReference type="NCBI Taxonomy" id="408172"/>
    <lineage>
        <taxon>unclassified sequences</taxon>
        <taxon>metagenomes</taxon>
        <taxon>ecological metagenomes</taxon>
    </lineage>
</organism>
<reference evidence="3" key="1">
    <citation type="submission" date="2018-05" db="EMBL/GenBank/DDBJ databases">
        <authorList>
            <person name="Lanie J.A."/>
            <person name="Ng W.-L."/>
            <person name="Kazmierczak K.M."/>
            <person name="Andrzejewski T.M."/>
            <person name="Davidsen T.M."/>
            <person name="Wayne K.J."/>
            <person name="Tettelin H."/>
            <person name="Glass J.I."/>
            <person name="Rusch D."/>
            <person name="Podicherti R."/>
            <person name="Tsui H.-C.T."/>
            <person name="Winkler M.E."/>
        </authorList>
    </citation>
    <scope>NUCLEOTIDE SEQUENCE</scope>
</reference>
<dbReference type="FunFam" id="3.40.50.720:FF:000084">
    <property type="entry name" value="Short-chain dehydrogenase reductase"/>
    <property type="match status" value="1"/>
</dbReference>
<dbReference type="InterPro" id="IPR036291">
    <property type="entry name" value="NAD(P)-bd_dom_sf"/>
</dbReference>
<dbReference type="Gene3D" id="3.40.50.720">
    <property type="entry name" value="NAD(P)-binding Rossmann-like Domain"/>
    <property type="match status" value="1"/>
</dbReference>
<evidence type="ECO:0000259" key="2">
    <source>
        <dbReference type="SMART" id="SM00822"/>
    </source>
</evidence>
<feature type="domain" description="Ketoreductase" evidence="2">
    <location>
        <begin position="9"/>
        <end position="186"/>
    </location>
</feature>
<dbReference type="InterPro" id="IPR050259">
    <property type="entry name" value="SDR"/>
</dbReference>
<name>A0A381VTD9_9ZZZZ</name>
<gene>
    <name evidence="3" type="ORF">METZ01_LOCUS96410</name>
</gene>